<feature type="transmembrane region" description="Helical" evidence="1">
    <location>
        <begin position="167"/>
        <end position="185"/>
    </location>
</feature>
<dbReference type="EMBL" id="UGGP01000001">
    <property type="protein sequence ID" value="STO06853.1"/>
    <property type="molecule type" value="Genomic_DNA"/>
</dbReference>
<keyword evidence="1" id="KW-1133">Transmembrane helix</keyword>
<keyword evidence="1" id="KW-0472">Membrane</keyword>
<dbReference type="Proteomes" id="UP000254060">
    <property type="component" value="Unassembled WGS sequence"/>
</dbReference>
<evidence type="ECO:0000313" key="3">
    <source>
        <dbReference type="Proteomes" id="UP000254060"/>
    </source>
</evidence>
<evidence type="ECO:0000313" key="2">
    <source>
        <dbReference type="EMBL" id="STO06853.1"/>
    </source>
</evidence>
<dbReference type="InterPro" id="IPR010380">
    <property type="entry name" value="DUF975"/>
</dbReference>
<feature type="transmembrane region" description="Helical" evidence="1">
    <location>
        <begin position="20"/>
        <end position="42"/>
    </location>
</feature>
<name>A0A377FR89_9BACL</name>
<sequence length="242" mass="27611">MIQTWNERAHAALKGKAGMLLAWSFACAFIVEAGTIVDPTLYGMRADTLFASGMWLIGSAVVSFMLYPIIIGYHWVLLGTVRREESQFKHVFRPLRQRYDKHVAATILLTVLQLLWTLLFLVPGIIKFFSYAFTYFILHDEPELSVRAAITKSRDLMRGRKGKAFKLILPFIPVYVLGLTLFFYFNAVFLAALSLFVATGLIRPFIVSRFAVMYEDARREYDAQWKSIREPDVAAAHVIQSS</sequence>
<dbReference type="RefSeq" id="WP_051638857.1">
    <property type="nucleotide sequence ID" value="NZ_UGGP01000001.1"/>
</dbReference>
<evidence type="ECO:0000256" key="1">
    <source>
        <dbReference type="SAM" id="Phobius"/>
    </source>
</evidence>
<dbReference type="AlphaFoldDB" id="A0A377FR89"/>
<dbReference type="Pfam" id="PF06161">
    <property type="entry name" value="DUF975"/>
    <property type="match status" value="1"/>
</dbReference>
<feature type="transmembrane region" description="Helical" evidence="1">
    <location>
        <begin position="54"/>
        <end position="81"/>
    </location>
</feature>
<keyword evidence="1" id="KW-0812">Transmembrane</keyword>
<protein>
    <submittedName>
        <fullName evidence="2">Protein of uncharacterized function (DUF975)</fullName>
    </submittedName>
</protein>
<dbReference type="OrthoDB" id="9784844at2"/>
<dbReference type="STRING" id="1397694.GCA_000702585_00713"/>
<gene>
    <name evidence="2" type="ORF">NCTC13163_00192</name>
</gene>
<dbReference type="PANTHER" id="PTHR40076:SF1">
    <property type="entry name" value="MEMBRANE PROTEIN"/>
    <property type="match status" value="1"/>
</dbReference>
<organism evidence="2 3">
    <name type="scientific">Exiguobacterium aurantiacum</name>
    <dbReference type="NCBI Taxonomy" id="33987"/>
    <lineage>
        <taxon>Bacteria</taxon>
        <taxon>Bacillati</taxon>
        <taxon>Bacillota</taxon>
        <taxon>Bacilli</taxon>
        <taxon>Bacillales</taxon>
        <taxon>Bacillales Family XII. Incertae Sedis</taxon>
        <taxon>Exiguobacterium</taxon>
    </lineage>
</organism>
<dbReference type="PANTHER" id="PTHR40076">
    <property type="entry name" value="MEMBRANE PROTEIN-RELATED"/>
    <property type="match status" value="1"/>
</dbReference>
<reference evidence="2 3" key="1">
    <citation type="submission" date="2018-06" db="EMBL/GenBank/DDBJ databases">
        <authorList>
            <consortium name="Pathogen Informatics"/>
            <person name="Doyle S."/>
        </authorList>
    </citation>
    <scope>NUCLEOTIDE SEQUENCE [LARGE SCALE GENOMIC DNA]</scope>
    <source>
        <strain evidence="2 3">NCTC13163</strain>
    </source>
</reference>
<proteinExistence type="predicted"/>
<feature type="transmembrane region" description="Helical" evidence="1">
    <location>
        <begin position="102"/>
        <end position="122"/>
    </location>
</feature>
<accession>A0A377FR89</accession>